<keyword evidence="2" id="KW-1185">Reference proteome</keyword>
<name>H2YV53_CIOSA</name>
<dbReference type="Proteomes" id="UP000007875">
    <property type="component" value="Unassembled WGS sequence"/>
</dbReference>
<reference evidence="2" key="1">
    <citation type="submission" date="2003-08" db="EMBL/GenBank/DDBJ databases">
        <authorList>
            <person name="Birren B."/>
            <person name="Nusbaum C."/>
            <person name="Abebe A."/>
            <person name="Abouelleil A."/>
            <person name="Adekoya E."/>
            <person name="Ait-zahra M."/>
            <person name="Allen N."/>
            <person name="Allen T."/>
            <person name="An P."/>
            <person name="Anderson M."/>
            <person name="Anderson S."/>
            <person name="Arachchi H."/>
            <person name="Armbruster J."/>
            <person name="Bachantsang P."/>
            <person name="Baldwin J."/>
            <person name="Barry A."/>
            <person name="Bayul T."/>
            <person name="Blitshsteyn B."/>
            <person name="Bloom T."/>
            <person name="Blye J."/>
            <person name="Boguslavskiy L."/>
            <person name="Borowsky M."/>
            <person name="Boukhgalter B."/>
            <person name="Brunache A."/>
            <person name="Butler J."/>
            <person name="Calixte N."/>
            <person name="Calvo S."/>
            <person name="Camarata J."/>
            <person name="Campo K."/>
            <person name="Chang J."/>
            <person name="Cheshatsang Y."/>
            <person name="Citroen M."/>
            <person name="Collymore A."/>
            <person name="Considine T."/>
            <person name="Cook A."/>
            <person name="Cooke P."/>
            <person name="Corum B."/>
            <person name="Cuomo C."/>
            <person name="David R."/>
            <person name="Dawoe T."/>
            <person name="Degray S."/>
            <person name="Dodge S."/>
            <person name="Dooley K."/>
            <person name="Dorje P."/>
            <person name="Dorjee K."/>
            <person name="Dorris L."/>
            <person name="Duffey N."/>
            <person name="Dupes A."/>
            <person name="Elkins T."/>
            <person name="Engels R."/>
            <person name="Erickson J."/>
            <person name="Farina A."/>
            <person name="Faro S."/>
            <person name="Ferreira P."/>
            <person name="Fischer H."/>
            <person name="Fitzgerald M."/>
            <person name="Foley K."/>
            <person name="Gage D."/>
            <person name="Galagan J."/>
            <person name="Gearin G."/>
            <person name="Gnerre S."/>
            <person name="Gnirke A."/>
            <person name="Goyette A."/>
            <person name="Graham J."/>
            <person name="Grandbois E."/>
            <person name="Gyaltsen K."/>
            <person name="Hafez N."/>
            <person name="Hagopian D."/>
            <person name="Hagos B."/>
            <person name="Hall J."/>
            <person name="Hatcher B."/>
            <person name="Heller A."/>
            <person name="Higgins H."/>
            <person name="Honan T."/>
            <person name="Horn A."/>
            <person name="Houde N."/>
            <person name="Hughes L."/>
            <person name="Hulme W."/>
            <person name="Husby E."/>
            <person name="Iliev I."/>
            <person name="Jaffe D."/>
            <person name="Jones C."/>
            <person name="Kamal M."/>
            <person name="Kamat A."/>
            <person name="Kamvysselis M."/>
            <person name="Karlsson E."/>
            <person name="Kells C."/>
            <person name="Kieu A."/>
            <person name="Kisner P."/>
            <person name="Kodira C."/>
            <person name="Kulbokas E."/>
            <person name="Labutti K."/>
            <person name="Lama D."/>
            <person name="Landers T."/>
            <person name="Leger J."/>
            <person name="Levine S."/>
            <person name="Lewis D."/>
            <person name="Lewis T."/>
            <person name="Lindblad-toh K."/>
            <person name="Liu X."/>
            <person name="Lokyitsang T."/>
            <person name="Lokyitsang Y."/>
            <person name="Lucien O."/>
            <person name="Lui A."/>
            <person name="Ma L.J."/>
            <person name="Mabbitt R."/>
            <person name="Macdonald J."/>
            <person name="Maclean C."/>
            <person name="Major J."/>
            <person name="Manning J."/>
            <person name="Marabella R."/>
            <person name="Maru K."/>
            <person name="Matthews C."/>
            <person name="Mauceli E."/>
            <person name="Mccarthy M."/>
            <person name="Mcdonough S."/>
            <person name="Mcghee T."/>
            <person name="Meldrim J."/>
            <person name="Meneus L."/>
            <person name="Mesirov J."/>
            <person name="Mihalev A."/>
            <person name="Mihova T."/>
            <person name="Mikkelsen T."/>
            <person name="Mlenga V."/>
            <person name="Moru K."/>
            <person name="Mozes J."/>
            <person name="Mulrain L."/>
            <person name="Munson G."/>
            <person name="Naylor J."/>
            <person name="Newes C."/>
            <person name="Nguyen C."/>
            <person name="Nguyen N."/>
            <person name="Nguyen T."/>
            <person name="Nicol R."/>
            <person name="Nielsen C."/>
            <person name="Nizzari M."/>
            <person name="Norbu C."/>
            <person name="Norbu N."/>
            <person name="O'donnell P."/>
            <person name="Okoawo O."/>
            <person name="O'leary S."/>
            <person name="Omotosho B."/>
            <person name="O'neill K."/>
            <person name="Osman S."/>
            <person name="Parker S."/>
            <person name="Perrin D."/>
            <person name="Phunkhang P."/>
            <person name="Piqani B."/>
            <person name="Purcell S."/>
            <person name="Rachupka T."/>
            <person name="Ramasamy U."/>
            <person name="Rameau R."/>
            <person name="Ray V."/>
            <person name="Raymond C."/>
            <person name="Retta R."/>
            <person name="Richardson S."/>
            <person name="Rise C."/>
            <person name="Rodriguez J."/>
            <person name="Rogers J."/>
            <person name="Rogov P."/>
            <person name="Rutman M."/>
            <person name="Schupbach R."/>
            <person name="Seaman C."/>
            <person name="Settipalli S."/>
            <person name="Sharpe T."/>
            <person name="Sheridan J."/>
            <person name="Sherpa N."/>
            <person name="Shi J."/>
            <person name="Smirnov S."/>
            <person name="Smith C."/>
            <person name="Sougnez C."/>
            <person name="Spencer B."/>
            <person name="Stalker J."/>
            <person name="Stange-thomann N."/>
            <person name="Stavropoulos S."/>
            <person name="Stetson K."/>
            <person name="Stone C."/>
            <person name="Stone S."/>
            <person name="Stubbs M."/>
            <person name="Talamas J."/>
            <person name="Tchuinga P."/>
            <person name="Tenzing P."/>
            <person name="Tesfaye S."/>
            <person name="Theodore J."/>
            <person name="Thoulutsang Y."/>
            <person name="Topham K."/>
            <person name="Towey S."/>
            <person name="Tsamla T."/>
            <person name="Tsomo N."/>
            <person name="Vallee D."/>
            <person name="Vassiliev H."/>
            <person name="Venkataraman V."/>
            <person name="Vinson J."/>
            <person name="Vo A."/>
            <person name="Wade C."/>
            <person name="Wang S."/>
            <person name="Wangchuk T."/>
            <person name="Wangdi T."/>
            <person name="Whittaker C."/>
            <person name="Wilkinson J."/>
            <person name="Wu Y."/>
            <person name="Wyman D."/>
            <person name="Yadav S."/>
            <person name="Yang S."/>
            <person name="Yang X."/>
            <person name="Yeager S."/>
            <person name="Yee E."/>
            <person name="Young G."/>
            <person name="Zainoun J."/>
            <person name="Zembeck L."/>
            <person name="Zimmer A."/>
            <person name="Zody M."/>
            <person name="Lander E."/>
        </authorList>
    </citation>
    <scope>NUCLEOTIDE SEQUENCE [LARGE SCALE GENOMIC DNA]</scope>
</reference>
<sequence length="197" mass="22578">MVKADIEDAKQSLIKSSEMLQASNQCIVSLVQLEKVILPRLFQQFVKNYSLGKFHSSYNIALLSWLGFSEPQNLTPASYIVQEVLSVWAVPFIQDNINWQHIEQAVAGTESLDYSTIYGWLRYQEERSKRAYISPEIVGSFLEDQFVPDSVAHLVDKFSQIEVKCAVYVLTNRLRGKVPIYHPNFSDTIAKWLEVKS</sequence>
<dbReference type="InParanoid" id="H2YV53"/>
<proteinExistence type="predicted"/>
<dbReference type="Ensembl" id="ENSCSAVT00000009330.1">
    <property type="protein sequence ID" value="ENSCSAVP00000009213.1"/>
    <property type="gene ID" value="ENSCSAVG00000005430.1"/>
</dbReference>
<reference evidence="1" key="3">
    <citation type="submission" date="2025-09" db="UniProtKB">
        <authorList>
            <consortium name="Ensembl"/>
        </authorList>
    </citation>
    <scope>IDENTIFICATION</scope>
</reference>
<accession>H2YV53</accession>
<protein>
    <submittedName>
        <fullName evidence="1">Uncharacterized protein</fullName>
    </submittedName>
</protein>
<reference evidence="1" key="2">
    <citation type="submission" date="2025-08" db="UniProtKB">
        <authorList>
            <consortium name="Ensembl"/>
        </authorList>
    </citation>
    <scope>IDENTIFICATION</scope>
</reference>
<organism evidence="1 2">
    <name type="scientific">Ciona savignyi</name>
    <name type="common">Pacific transparent sea squirt</name>
    <dbReference type="NCBI Taxonomy" id="51511"/>
    <lineage>
        <taxon>Eukaryota</taxon>
        <taxon>Metazoa</taxon>
        <taxon>Chordata</taxon>
        <taxon>Tunicata</taxon>
        <taxon>Ascidiacea</taxon>
        <taxon>Phlebobranchia</taxon>
        <taxon>Cionidae</taxon>
        <taxon>Ciona</taxon>
    </lineage>
</organism>
<evidence type="ECO:0000313" key="2">
    <source>
        <dbReference type="Proteomes" id="UP000007875"/>
    </source>
</evidence>
<evidence type="ECO:0000313" key="1">
    <source>
        <dbReference type="Ensembl" id="ENSCSAVP00000009213.1"/>
    </source>
</evidence>
<dbReference type="AlphaFoldDB" id="H2YV53"/>
<dbReference type="HOGENOM" id="CLU_1387005_0_0_1"/>